<dbReference type="Proteomes" id="UP001202281">
    <property type="component" value="Unassembled WGS sequence"/>
</dbReference>
<name>A0ABT0BVY2_9SPHN</name>
<evidence type="ECO:0000313" key="1">
    <source>
        <dbReference type="EMBL" id="MCJ2189230.1"/>
    </source>
</evidence>
<accession>A0ABT0BVY2</accession>
<sequence>MTGIQILPDTGKGLSHESEPSRFSHFYRACALNIASTISLPSLLDIDTRDALVDVTIVNGQVPDTLDIPQVTVGPNWELAESHFLLKIPNIGKFLIRDASRITFQPAPGLPPEELSAFLTGSVMGLLLHLRGALVLHGSAVKVGDGAVILCGPSGAGKSTLAAALGKRGYAMLCDDLSPLFEDPEHGMRVHPDGRRHKLWDNAVEALDLNARRGEGVRTQMHKFHVAPVATISHPLPVKALYELHKSDNGEIVSITRASLLDAAAIVRRNAYRPRIMRELGQQAAYFSGAARITQTSGIFVLRRAMNFDHLDQVLDCLEEQWATPAFPKAGNAK</sequence>
<dbReference type="RefSeq" id="WP_243924595.1">
    <property type="nucleotide sequence ID" value="NZ_JALHLG010000078.1"/>
</dbReference>
<comment type="caution">
    <text evidence="1">The sequence shown here is derived from an EMBL/GenBank/DDBJ whole genome shotgun (WGS) entry which is preliminary data.</text>
</comment>
<dbReference type="Gene3D" id="3.40.50.300">
    <property type="entry name" value="P-loop containing nucleotide triphosphate hydrolases"/>
    <property type="match status" value="1"/>
</dbReference>
<dbReference type="InterPro" id="IPR027417">
    <property type="entry name" value="P-loop_NTPase"/>
</dbReference>
<evidence type="ECO:0008006" key="3">
    <source>
        <dbReference type="Google" id="ProtNLM"/>
    </source>
</evidence>
<protein>
    <recommendedName>
        <fullName evidence="3">Hpr(Ser) kinase/phosphatase</fullName>
    </recommendedName>
</protein>
<organism evidence="1 2">
    <name type="scientific">Novosphingobium beihaiensis</name>
    <dbReference type="NCBI Taxonomy" id="2930389"/>
    <lineage>
        <taxon>Bacteria</taxon>
        <taxon>Pseudomonadati</taxon>
        <taxon>Pseudomonadota</taxon>
        <taxon>Alphaproteobacteria</taxon>
        <taxon>Sphingomonadales</taxon>
        <taxon>Sphingomonadaceae</taxon>
        <taxon>Novosphingobium</taxon>
    </lineage>
</organism>
<reference evidence="1 2" key="1">
    <citation type="submission" date="2022-04" db="EMBL/GenBank/DDBJ databases">
        <title>Identification of a novel bacterium isolated from mangrove sediments.</title>
        <authorList>
            <person name="Pan X."/>
        </authorList>
    </citation>
    <scope>NUCLEOTIDE SEQUENCE [LARGE SCALE GENOMIC DNA]</scope>
    <source>
        <strain evidence="1 2">B2638</strain>
    </source>
</reference>
<keyword evidence="2" id="KW-1185">Reference proteome</keyword>
<proteinExistence type="predicted"/>
<dbReference type="EMBL" id="JALHLG010000078">
    <property type="protein sequence ID" value="MCJ2189230.1"/>
    <property type="molecule type" value="Genomic_DNA"/>
</dbReference>
<evidence type="ECO:0000313" key="2">
    <source>
        <dbReference type="Proteomes" id="UP001202281"/>
    </source>
</evidence>
<gene>
    <name evidence="1" type="ORF">MTR66_20790</name>
</gene>
<dbReference type="SUPFAM" id="SSF53795">
    <property type="entry name" value="PEP carboxykinase-like"/>
    <property type="match status" value="1"/>
</dbReference>